<organism evidence="2 3">
    <name type="scientific">Paenibacillus hunanensis</name>
    <dbReference type="NCBI Taxonomy" id="539262"/>
    <lineage>
        <taxon>Bacteria</taxon>
        <taxon>Bacillati</taxon>
        <taxon>Bacillota</taxon>
        <taxon>Bacilli</taxon>
        <taxon>Bacillales</taxon>
        <taxon>Paenibacillaceae</taxon>
        <taxon>Paenibacillus</taxon>
    </lineage>
</organism>
<dbReference type="Pfam" id="PF09986">
    <property type="entry name" value="DUF2225"/>
    <property type="match status" value="1"/>
</dbReference>
<accession>A0ABU1IXS4</accession>
<dbReference type="InterPro" id="IPR018708">
    <property type="entry name" value="DUF2225"/>
</dbReference>
<comment type="caution">
    <text evidence="2">The sequence shown here is derived from an EMBL/GenBank/DDBJ whole genome shotgun (WGS) entry which is preliminary data.</text>
</comment>
<protein>
    <submittedName>
        <fullName evidence="2">Uncharacterized protein (DUF2225 family)</fullName>
    </submittedName>
</protein>
<dbReference type="Gene3D" id="1.25.40.10">
    <property type="entry name" value="Tetratricopeptide repeat domain"/>
    <property type="match status" value="1"/>
</dbReference>
<feature type="repeat" description="TPR" evidence="1">
    <location>
        <begin position="171"/>
        <end position="204"/>
    </location>
</feature>
<dbReference type="InterPro" id="IPR019734">
    <property type="entry name" value="TPR_rpt"/>
</dbReference>
<reference evidence="2 3" key="1">
    <citation type="submission" date="2023-07" db="EMBL/GenBank/DDBJ databases">
        <title>Genomic Encyclopedia of Type Strains, Phase IV (KMG-IV): sequencing the most valuable type-strain genomes for metagenomic binning, comparative biology and taxonomic classification.</title>
        <authorList>
            <person name="Goeker M."/>
        </authorList>
    </citation>
    <scope>NUCLEOTIDE SEQUENCE [LARGE SCALE GENOMIC DNA]</scope>
    <source>
        <strain evidence="2 3">DSM 22170</strain>
    </source>
</reference>
<evidence type="ECO:0000313" key="2">
    <source>
        <dbReference type="EMBL" id="MDR6243721.1"/>
    </source>
</evidence>
<dbReference type="PROSITE" id="PS50005">
    <property type="entry name" value="TPR"/>
    <property type="match status" value="1"/>
</dbReference>
<sequence length="238" mass="28184">MEDSIQLEPLYQIKVNCPQCEEDFQTSRVRQSLKRVSRRDSDFCAYYQHENPDFYVVRVCPHCGFASTENSMAKLSPAHKQKYMSEIGRRVAKRDMGGHRSREQALETYKLALMCAQTIGDRERIVASFLHHIAWLYRYNGENEQEQRFLRYCLESYIRVYELESVGGSDARLMFLIGELHRRLGEFNNAVKWFSRVINDQRITDSAMIRASREQWVVLREQMLAKNHELPDEMKEEK</sequence>
<proteinExistence type="predicted"/>
<dbReference type="SUPFAM" id="SSF48452">
    <property type="entry name" value="TPR-like"/>
    <property type="match status" value="1"/>
</dbReference>
<dbReference type="RefSeq" id="WP_188776918.1">
    <property type="nucleotide sequence ID" value="NZ_BMMB01000008.1"/>
</dbReference>
<keyword evidence="3" id="KW-1185">Reference proteome</keyword>
<dbReference type="EMBL" id="JAVDQH010000005">
    <property type="protein sequence ID" value="MDR6243721.1"/>
    <property type="molecule type" value="Genomic_DNA"/>
</dbReference>
<dbReference type="InterPro" id="IPR011990">
    <property type="entry name" value="TPR-like_helical_dom_sf"/>
</dbReference>
<name>A0ABU1IXS4_9BACL</name>
<evidence type="ECO:0000313" key="3">
    <source>
        <dbReference type="Proteomes" id="UP001185028"/>
    </source>
</evidence>
<keyword evidence="1" id="KW-0802">TPR repeat</keyword>
<evidence type="ECO:0000256" key="1">
    <source>
        <dbReference type="PROSITE-ProRule" id="PRU00339"/>
    </source>
</evidence>
<gene>
    <name evidence="2" type="ORF">JOC58_001614</name>
</gene>
<dbReference type="Proteomes" id="UP001185028">
    <property type="component" value="Unassembled WGS sequence"/>
</dbReference>